<evidence type="ECO:0000313" key="9">
    <source>
        <dbReference type="Proteomes" id="UP001154259"/>
    </source>
</evidence>
<dbReference type="GO" id="GO:0005886">
    <property type="term" value="C:plasma membrane"/>
    <property type="evidence" value="ECO:0007669"/>
    <property type="project" value="InterPro"/>
</dbReference>
<keyword evidence="2 5" id="KW-0812">Transmembrane</keyword>
<dbReference type="InterPro" id="IPR006726">
    <property type="entry name" value="PHBA_efflux_AaeB/fusaric-R"/>
</dbReference>
<evidence type="ECO:0000256" key="5">
    <source>
        <dbReference type="SAM" id="Phobius"/>
    </source>
</evidence>
<accession>A0A9W4XDS5</accession>
<evidence type="ECO:0000256" key="3">
    <source>
        <dbReference type="ARBA" id="ARBA00022989"/>
    </source>
</evidence>
<feature type="transmembrane region" description="Helical" evidence="5">
    <location>
        <begin position="160"/>
        <end position="178"/>
    </location>
</feature>
<dbReference type="AlphaFoldDB" id="A0A9W4XDS5"/>
<feature type="transmembrane region" description="Helical" evidence="5">
    <location>
        <begin position="520"/>
        <end position="542"/>
    </location>
</feature>
<keyword evidence="3 5" id="KW-1133">Transmembrane helix</keyword>
<evidence type="ECO:0000256" key="4">
    <source>
        <dbReference type="ARBA" id="ARBA00023136"/>
    </source>
</evidence>
<dbReference type="EMBL" id="CAMXCS010000004">
    <property type="protein sequence ID" value="CAI3951077.1"/>
    <property type="molecule type" value="Genomic_DNA"/>
</dbReference>
<proteinExistence type="predicted"/>
<evidence type="ECO:0000256" key="2">
    <source>
        <dbReference type="ARBA" id="ARBA00022692"/>
    </source>
</evidence>
<dbReference type="Proteomes" id="UP001154255">
    <property type="component" value="Unassembled WGS sequence"/>
</dbReference>
<feature type="transmembrane region" description="Helical" evidence="5">
    <location>
        <begin position="417"/>
        <end position="433"/>
    </location>
</feature>
<feature type="transmembrane region" description="Helical" evidence="5">
    <location>
        <begin position="105"/>
        <end position="123"/>
    </location>
</feature>
<comment type="caution">
    <text evidence="7">The sequence shown here is derived from an EMBL/GenBank/DDBJ whole genome shotgun (WGS) entry which is preliminary data.</text>
</comment>
<evidence type="ECO:0000313" key="7">
    <source>
        <dbReference type="EMBL" id="CAI3951925.1"/>
    </source>
</evidence>
<feature type="transmembrane region" description="Helical" evidence="5">
    <location>
        <begin position="445"/>
        <end position="465"/>
    </location>
</feature>
<dbReference type="EMBL" id="CAMXCM010000006">
    <property type="protein sequence ID" value="CAI3951925.1"/>
    <property type="molecule type" value="Genomic_DNA"/>
</dbReference>
<keyword evidence="9" id="KW-1185">Reference proteome</keyword>
<feature type="transmembrane region" description="Helical" evidence="5">
    <location>
        <begin position="390"/>
        <end position="411"/>
    </location>
</feature>
<evidence type="ECO:0000313" key="6">
    <source>
        <dbReference type="EMBL" id="CAI3951077.1"/>
    </source>
</evidence>
<gene>
    <name evidence="6" type="ORF">R53529_LOCUS1706</name>
    <name evidence="7" type="ORF">R53530_LOCUS1880</name>
</gene>
<organism evidence="7 8">
    <name type="scientific">Commensalibacter communis</name>
    <dbReference type="NCBI Taxonomy" id="2972786"/>
    <lineage>
        <taxon>Bacteria</taxon>
        <taxon>Pseudomonadati</taxon>
        <taxon>Pseudomonadota</taxon>
        <taxon>Alphaproteobacteria</taxon>
        <taxon>Acetobacterales</taxon>
        <taxon>Acetobacteraceae</taxon>
    </lineage>
</organism>
<feature type="transmembrane region" description="Helical" evidence="5">
    <location>
        <begin position="80"/>
        <end position="99"/>
    </location>
</feature>
<dbReference type="Proteomes" id="UP001154259">
    <property type="component" value="Unassembled WGS sequence"/>
</dbReference>
<protein>
    <submittedName>
        <fullName evidence="7">Uncharacterized membrane protein YccC (YccC)</fullName>
    </submittedName>
</protein>
<feature type="transmembrane region" description="Helical" evidence="5">
    <location>
        <begin position="30"/>
        <end position="51"/>
    </location>
</feature>
<comment type="subcellular location">
    <subcellularLocation>
        <location evidence="1">Membrane</location>
        <topology evidence="1">Multi-pass membrane protein</topology>
    </subcellularLocation>
</comment>
<dbReference type="Pfam" id="PF04632">
    <property type="entry name" value="FUSC"/>
    <property type="match status" value="1"/>
</dbReference>
<sequence length="713" mass="81073">MTLAWIKNFKLFPLNKFKSYSWLYAPPKEAIYFTLRTLLASYLALAIALWMQLDSPKWAMMTVWIVAQTSPGETISKSRWRVVGTLVGVSMAILMAASFPQQPVLFGITIAIWMGCCCWIASLMRNSSSYGVVLAGYTCALIGLSTASDPDGVFMMAMSRGSYILLGVLCQTFIERIFALNMREKSQKSLYNSLSLAVSGSLTVIGEVLKGDYQAAFKVQKIFAAVSAFQTSVEFRKEELMRDDRTIDHVYALLSSVSVVLTRLINLTIYMNHFPKDAQFQGLIDKIQNYLDQLIISVKQDKNFKDHLKLLSQLRWDCRQIISDYIYQDANTIQNNSNSASLLEPRILYRSLSELLGEIEVVILQYHNAINPNLKDKFRFSLPPLYNFKLAWGNLLRVFIAVIVACFLWEITAWNELPSAIGLLCVACGRLCLFENAYKMCIGFFKGVVVCVLVAWVIDITLMPLANSIEMVYLMLFIPLFFGGLAIYHLPTRGTGMSFAIFLPFMVIVSNQSRMDEVTFLNTSLAVICGVGLSAMAFRFIAPYSPQKVRLEIRSRMLHSIRDLTTVQHNPNHRRWLASTMDWFVSLMRQFDPVNEKELIQEYNHGALAVMSIGLNIMELRSMIEHDVLPEDIKNELRVVIRRIQHFQGGRLGRTVLIIKSAVRRLRAREGKEKNLAKRLEITAAIAYLILIFFALDKNAAFLNPSYRLYNLD</sequence>
<feature type="transmembrane region" description="Helical" evidence="5">
    <location>
        <begin position="471"/>
        <end position="490"/>
    </location>
</feature>
<dbReference type="PANTHER" id="PTHR31086">
    <property type="entry name" value="ALUMINUM-ACTIVATED MALATE TRANSPORTER 10"/>
    <property type="match status" value="1"/>
</dbReference>
<feature type="transmembrane region" description="Helical" evidence="5">
    <location>
        <begin position="130"/>
        <end position="148"/>
    </location>
</feature>
<evidence type="ECO:0000313" key="8">
    <source>
        <dbReference type="Proteomes" id="UP001154255"/>
    </source>
</evidence>
<reference evidence="7" key="1">
    <citation type="submission" date="2022-10" db="EMBL/GenBank/DDBJ databases">
        <authorList>
            <person name="Botero Cardona J."/>
        </authorList>
    </citation>
    <scope>NUCLEOTIDE SEQUENCE</scope>
    <source>
        <strain evidence="7">LMG 31819</strain>
        <strain evidence="6">R-53529</strain>
    </source>
</reference>
<keyword evidence="4 5" id="KW-0472">Membrane</keyword>
<evidence type="ECO:0000256" key="1">
    <source>
        <dbReference type="ARBA" id="ARBA00004141"/>
    </source>
</evidence>
<dbReference type="GO" id="GO:0022857">
    <property type="term" value="F:transmembrane transporter activity"/>
    <property type="evidence" value="ECO:0007669"/>
    <property type="project" value="InterPro"/>
</dbReference>
<name>A0A9W4XDS5_9PROT</name>